<dbReference type="GO" id="GO:0003677">
    <property type="term" value="F:DNA binding"/>
    <property type="evidence" value="ECO:0007669"/>
    <property type="project" value="UniProtKB-KW"/>
</dbReference>
<dbReference type="Proteomes" id="UP000286931">
    <property type="component" value="Unassembled WGS sequence"/>
</dbReference>
<feature type="domain" description="HTH cro/C1-type" evidence="2">
    <location>
        <begin position="18"/>
        <end position="72"/>
    </location>
</feature>
<dbReference type="SUPFAM" id="SSF51182">
    <property type="entry name" value="RmlC-like cupins"/>
    <property type="match status" value="1"/>
</dbReference>
<dbReference type="InterPro" id="IPR013096">
    <property type="entry name" value="Cupin_2"/>
</dbReference>
<dbReference type="InterPro" id="IPR010982">
    <property type="entry name" value="Lambda_DNA-bd_dom_sf"/>
</dbReference>
<keyword evidence="1" id="KW-0238">DNA-binding</keyword>
<dbReference type="SUPFAM" id="SSF47413">
    <property type="entry name" value="lambda repressor-like DNA-binding domains"/>
    <property type="match status" value="1"/>
</dbReference>
<dbReference type="PROSITE" id="PS50943">
    <property type="entry name" value="HTH_CROC1"/>
    <property type="match status" value="1"/>
</dbReference>
<reference evidence="3 4" key="1">
    <citation type="submission" date="2018-12" db="EMBL/GenBank/DDBJ databases">
        <title>Draft genome sequence of Embleya hyalina NBRC 13850T.</title>
        <authorList>
            <person name="Komaki H."/>
            <person name="Hosoyama A."/>
            <person name="Kimura A."/>
            <person name="Ichikawa N."/>
            <person name="Tamura T."/>
        </authorList>
    </citation>
    <scope>NUCLEOTIDE SEQUENCE [LARGE SCALE GENOMIC DNA]</scope>
    <source>
        <strain evidence="3 4">NBRC 13850</strain>
    </source>
</reference>
<dbReference type="RefSeq" id="WP_126635391.1">
    <property type="nucleotide sequence ID" value="NZ_BIFH01000013.1"/>
</dbReference>
<dbReference type="PANTHER" id="PTHR46797:SF1">
    <property type="entry name" value="METHYLPHOSPHONATE SYNTHASE"/>
    <property type="match status" value="1"/>
</dbReference>
<evidence type="ECO:0000256" key="1">
    <source>
        <dbReference type="ARBA" id="ARBA00023125"/>
    </source>
</evidence>
<name>A0A401YEV8_9ACTN</name>
<dbReference type="CDD" id="cd02209">
    <property type="entry name" value="cupin_XRE_C"/>
    <property type="match status" value="1"/>
</dbReference>
<dbReference type="GO" id="GO:0005829">
    <property type="term" value="C:cytosol"/>
    <property type="evidence" value="ECO:0007669"/>
    <property type="project" value="TreeGrafter"/>
</dbReference>
<dbReference type="SMART" id="SM00530">
    <property type="entry name" value="HTH_XRE"/>
    <property type="match status" value="1"/>
</dbReference>
<dbReference type="InterPro" id="IPR011051">
    <property type="entry name" value="RmlC_Cupin_sf"/>
</dbReference>
<dbReference type="InterPro" id="IPR050807">
    <property type="entry name" value="TransReg_Diox_bact_type"/>
</dbReference>
<gene>
    <name evidence="3" type="ORF">EHYA_00763</name>
</gene>
<accession>A0A401YEV8</accession>
<sequence length="194" mass="21374">MDTSPSIAITLAQVGPRLRRIRIRRGLTLSALGEATGISVSTLSRLESGHRRASLEVLLPIAQAYRLPLDELVGTPESGTSRIHVGARVRHGRARFPLTDRPSPLQAWKSVIPAAQNRPEPCTHEGHEWLYVLSGRVRLVLGDRDLVLEPGEAVEFDTRVPHWFGPVGDSAVEILNLFGARGERVHVRTGPRSR</sequence>
<proteinExistence type="predicted"/>
<dbReference type="GO" id="GO:0003700">
    <property type="term" value="F:DNA-binding transcription factor activity"/>
    <property type="evidence" value="ECO:0007669"/>
    <property type="project" value="TreeGrafter"/>
</dbReference>
<dbReference type="Gene3D" id="2.60.120.10">
    <property type="entry name" value="Jelly Rolls"/>
    <property type="match status" value="1"/>
</dbReference>
<dbReference type="AlphaFoldDB" id="A0A401YEV8"/>
<dbReference type="PANTHER" id="PTHR46797">
    <property type="entry name" value="HTH-TYPE TRANSCRIPTIONAL REGULATOR"/>
    <property type="match status" value="1"/>
</dbReference>
<dbReference type="InterPro" id="IPR014710">
    <property type="entry name" value="RmlC-like_jellyroll"/>
</dbReference>
<dbReference type="OrthoDB" id="513181at2"/>
<dbReference type="EMBL" id="BIFH01000013">
    <property type="protein sequence ID" value="GCD93120.1"/>
    <property type="molecule type" value="Genomic_DNA"/>
</dbReference>
<organism evidence="3 4">
    <name type="scientific">Embleya hyalina</name>
    <dbReference type="NCBI Taxonomy" id="516124"/>
    <lineage>
        <taxon>Bacteria</taxon>
        <taxon>Bacillati</taxon>
        <taxon>Actinomycetota</taxon>
        <taxon>Actinomycetes</taxon>
        <taxon>Kitasatosporales</taxon>
        <taxon>Streptomycetaceae</taxon>
        <taxon>Embleya</taxon>
    </lineage>
</organism>
<evidence type="ECO:0000313" key="3">
    <source>
        <dbReference type="EMBL" id="GCD93120.1"/>
    </source>
</evidence>
<evidence type="ECO:0000313" key="4">
    <source>
        <dbReference type="Proteomes" id="UP000286931"/>
    </source>
</evidence>
<comment type="caution">
    <text evidence="3">The sequence shown here is derived from an EMBL/GenBank/DDBJ whole genome shotgun (WGS) entry which is preliminary data.</text>
</comment>
<evidence type="ECO:0000259" key="2">
    <source>
        <dbReference type="PROSITE" id="PS50943"/>
    </source>
</evidence>
<dbReference type="Gene3D" id="1.10.260.40">
    <property type="entry name" value="lambda repressor-like DNA-binding domains"/>
    <property type="match status" value="1"/>
</dbReference>
<dbReference type="InterPro" id="IPR001387">
    <property type="entry name" value="Cro/C1-type_HTH"/>
</dbReference>
<dbReference type="CDD" id="cd00093">
    <property type="entry name" value="HTH_XRE"/>
    <property type="match status" value="1"/>
</dbReference>
<dbReference type="Pfam" id="PF01381">
    <property type="entry name" value="HTH_3"/>
    <property type="match status" value="1"/>
</dbReference>
<keyword evidence="4" id="KW-1185">Reference proteome</keyword>
<protein>
    <recommendedName>
        <fullName evidence="2">HTH cro/C1-type domain-containing protein</fullName>
    </recommendedName>
</protein>
<dbReference type="Pfam" id="PF07883">
    <property type="entry name" value="Cupin_2"/>
    <property type="match status" value="1"/>
</dbReference>